<dbReference type="InterPro" id="IPR008926">
    <property type="entry name" value="RNR_R1-su_N"/>
</dbReference>
<dbReference type="InterPro" id="IPR039718">
    <property type="entry name" value="Rrm1"/>
</dbReference>
<dbReference type="EMBL" id="JAMSLR010000004">
    <property type="protein sequence ID" value="MCM8748904.1"/>
    <property type="molecule type" value="Genomic_DNA"/>
</dbReference>
<dbReference type="InterPro" id="IPR013509">
    <property type="entry name" value="RNR_lsu_N"/>
</dbReference>
<dbReference type="GO" id="GO:0009263">
    <property type="term" value="P:deoxyribonucleotide biosynthetic process"/>
    <property type="evidence" value="ECO:0007669"/>
    <property type="project" value="UniProtKB-KW"/>
</dbReference>
<evidence type="ECO:0000256" key="1">
    <source>
        <dbReference type="ARBA" id="ARBA00010406"/>
    </source>
</evidence>
<gene>
    <name evidence="8" type="ORF">NET02_07100</name>
</gene>
<keyword evidence="9" id="KW-1185">Reference proteome</keyword>
<dbReference type="GO" id="GO:0005971">
    <property type="term" value="C:ribonucleoside-diphosphate reductase complex"/>
    <property type="evidence" value="ECO:0007669"/>
    <property type="project" value="TreeGrafter"/>
</dbReference>
<evidence type="ECO:0000256" key="3">
    <source>
        <dbReference type="ARBA" id="ARBA00023002"/>
    </source>
</evidence>
<dbReference type="Pfam" id="PF00317">
    <property type="entry name" value="Ribonuc_red_lgN"/>
    <property type="match status" value="1"/>
</dbReference>
<comment type="catalytic activity">
    <reaction evidence="5 6">
        <text>a 2'-deoxyribonucleoside 5'-diphosphate + [thioredoxin]-disulfide + H2O = a ribonucleoside 5'-diphosphate + [thioredoxin]-dithiol</text>
        <dbReference type="Rhea" id="RHEA:23252"/>
        <dbReference type="Rhea" id="RHEA-COMP:10698"/>
        <dbReference type="Rhea" id="RHEA-COMP:10700"/>
        <dbReference type="ChEBI" id="CHEBI:15377"/>
        <dbReference type="ChEBI" id="CHEBI:29950"/>
        <dbReference type="ChEBI" id="CHEBI:50058"/>
        <dbReference type="ChEBI" id="CHEBI:57930"/>
        <dbReference type="ChEBI" id="CHEBI:73316"/>
        <dbReference type="EC" id="1.17.4.1"/>
    </reaction>
</comment>
<accession>A0AA42BAQ4</accession>
<dbReference type="GO" id="GO:0005524">
    <property type="term" value="F:ATP binding"/>
    <property type="evidence" value="ECO:0007669"/>
    <property type="project" value="InterPro"/>
</dbReference>
<organism evidence="8 9">
    <name type="scientific">Thermalbibacter longus</name>
    <dbReference type="NCBI Taxonomy" id="2951981"/>
    <lineage>
        <taxon>Bacteria</taxon>
        <taxon>Pseudomonadati</taxon>
        <taxon>Thermomicrobiota</taxon>
        <taxon>Thermomicrobia</taxon>
        <taxon>Thermomicrobiales</taxon>
        <taxon>Thermomicrobiaceae</taxon>
        <taxon>Thermalbibacter</taxon>
    </lineage>
</organism>
<evidence type="ECO:0000313" key="8">
    <source>
        <dbReference type="EMBL" id="MCM8748904.1"/>
    </source>
</evidence>
<name>A0AA42BAQ4_9BACT</name>
<comment type="function">
    <text evidence="6">Provides the precursors necessary for DNA synthesis. Catalyzes the biosynthesis of deoxyribonucleotides from the corresponding ribonucleotides.</text>
</comment>
<sequence>MTGLDRRSHADVSPAEVARALLERAGADPIAVDQLLCEATPLLNGRSEVSLRQIETVLVETVLQNLHLEPDLEPVALRLRLRHLYRQALGDAEPAEAAYRRAFQGYVRQAVSTGLLDRRLLDFELEALAARLMPERDQLLTYTGLATLIDRYLLRQLEPGDDPTSEDSQLLETPQFFWMRVAMGLALKEDDPTAWAARFYEVMSTLRVVPSTPTLFNAGTPHPQLASCYLADVEDSMDSILASAEEFGQLAKYAGGLGASLTKLRAAGSPVRGVNGRSSGVIPFAHLYDALINAVNQGGRRRGTLAIYLEPWHLELPAFLDLKKNDGDPYQRARRANTALWIPDLFMKQIQAGGEWYLFDPAVAPELSELYGPEFEAAYWRLAERAERGELPRRAWRKLRARDLFREILATMQETSHPWLVFKDAGNLRSPLRHAGVVHSSNLCTEVFLPTSSEEIAVCNLASVNLVAHLVSSPGAGLTLDEQKLAESVRTAIRMLDNVIDINFYPVERARRSNLQNRPVGLGVMGFADAFARLGMAYGDEASEEWTDRVVELISFHAIAASAELARERGPFPRFAGSAWSAGTLPIDTLDDLEAARGRPVTVDRSARLPWDELRAEVARGMRNGTVMAIAPTASISLIAGTSPSLDPYYAALFTRQNLSGKFLEVNRTLVDEIKARGLWESVRERLVEERGDLRFIDEIPDDLKRRFPTAYQVPPEAYVRLAARAQKWVDMGISRNLYFQERALERMEAVYLTAWELGLKSTYYVFMAPRMYAEQSTVRVNKALKRPRWNLEEHVLEGDPAADLACEVCQ</sequence>
<dbReference type="SUPFAM" id="SSF48168">
    <property type="entry name" value="R1 subunit of ribonucleotide reductase, N-terminal domain"/>
    <property type="match status" value="1"/>
</dbReference>
<dbReference type="InterPro" id="IPR013346">
    <property type="entry name" value="NrdE_NrdA_C"/>
</dbReference>
<dbReference type="Proteomes" id="UP001165306">
    <property type="component" value="Unassembled WGS sequence"/>
</dbReference>
<proteinExistence type="inferred from homology"/>
<dbReference type="InterPro" id="IPR000788">
    <property type="entry name" value="RNR_lg_C"/>
</dbReference>
<dbReference type="PRINTS" id="PR01183">
    <property type="entry name" value="RIBORDTASEM1"/>
</dbReference>
<evidence type="ECO:0000256" key="2">
    <source>
        <dbReference type="ARBA" id="ARBA00012274"/>
    </source>
</evidence>
<protein>
    <recommendedName>
        <fullName evidence="2 6">Ribonucleoside-diphosphate reductase</fullName>
        <ecNumber evidence="2 6">1.17.4.1</ecNumber>
    </recommendedName>
</protein>
<feature type="domain" description="Ribonucleotide reductase large subunit" evidence="7">
    <location>
        <begin position="611"/>
        <end position="632"/>
    </location>
</feature>
<dbReference type="Pfam" id="PF02867">
    <property type="entry name" value="Ribonuc_red_lgC"/>
    <property type="match status" value="1"/>
</dbReference>
<dbReference type="PROSITE" id="PS00089">
    <property type="entry name" value="RIBORED_LARGE"/>
    <property type="match status" value="1"/>
</dbReference>
<keyword evidence="4 6" id="KW-0215">Deoxyribonucleotide synthesis</keyword>
<comment type="caution">
    <text evidence="8">The sequence shown here is derived from an EMBL/GenBank/DDBJ whole genome shotgun (WGS) entry which is preliminary data.</text>
</comment>
<keyword evidence="3 6" id="KW-0560">Oxidoreductase</keyword>
<comment type="similarity">
    <text evidence="1 6">Belongs to the ribonucleoside diphosphate reductase large chain family.</text>
</comment>
<dbReference type="PANTHER" id="PTHR11573">
    <property type="entry name" value="RIBONUCLEOSIDE-DIPHOSPHATE REDUCTASE LARGE CHAIN"/>
    <property type="match status" value="1"/>
</dbReference>
<dbReference type="NCBIfam" id="TIGR02506">
    <property type="entry name" value="NrdE_NrdA"/>
    <property type="match status" value="1"/>
</dbReference>
<dbReference type="Gene3D" id="3.20.70.20">
    <property type="match status" value="1"/>
</dbReference>
<evidence type="ECO:0000256" key="5">
    <source>
        <dbReference type="ARBA" id="ARBA00047754"/>
    </source>
</evidence>
<reference evidence="8" key="1">
    <citation type="submission" date="2022-06" db="EMBL/GenBank/DDBJ databases">
        <title>CFH 74404 Thermomicrobiaceae sp.</title>
        <authorList>
            <person name="Ming H."/>
            <person name="Li W.-J."/>
            <person name="Zhao Z."/>
        </authorList>
    </citation>
    <scope>NUCLEOTIDE SEQUENCE</scope>
    <source>
        <strain evidence="8">CFH 74404</strain>
    </source>
</reference>
<dbReference type="GO" id="GO:0004748">
    <property type="term" value="F:ribonucleoside-diphosphate reductase activity, thioredoxin disulfide as acceptor"/>
    <property type="evidence" value="ECO:0007669"/>
    <property type="project" value="UniProtKB-EC"/>
</dbReference>
<dbReference type="EC" id="1.17.4.1" evidence="2 6"/>
<evidence type="ECO:0000313" key="9">
    <source>
        <dbReference type="Proteomes" id="UP001165306"/>
    </source>
</evidence>
<dbReference type="PANTHER" id="PTHR11573:SF6">
    <property type="entry name" value="RIBONUCLEOSIDE-DIPHOSPHATE REDUCTASE LARGE SUBUNIT"/>
    <property type="match status" value="1"/>
</dbReference>
<dbReference type="CDD" id="cd01679">
    <property type="entry name" value="RNR_I"/>
    <property type="match status" value="1"/>
</dbReference>
<evidence type="ECO:0000256" key="4">
    <source>
        <dbReference type="ARBA" id="ARBA00023116"/>
    </source>
</evidence>
<evidence type="ECO:0000259" key="7">
    <source>
        <dbReference type="PROSITE" id="PS00089"/>
    </source>
</evidence>
<evidence type="ECO:0000256" key="6">
    <source>
        <dbReference type="RuleBase" id="RU003410"/>
    </source>
</evidence>
<dbReference type="SUPFAM" id="SSF51998">
    <property type="entry name" value="PFL-like glycyl radical enzymes"/>
    <property type="match status" value="1"/>
</dbReference>
<dbReference type="AlphaFoldDB" id="A0AA42BAQ4"/>